<accession>A0A2H5BQE6</accession>
<evidence type="ECO:0000313" key="1">
    <source>
        <dbReference type="EMBL" id="AUG88366.1"/>
    </source>
</evidence>
<dbReference type="Proteomes" id="UP000240283">
    <property type="component" value="Segment"/>
</dbReference>
<protein>
    <submittedName>
        <fullName evidence="1">Uncharacterized protein</fullName>
    </submittedName>
</protein>
<evidence type="ECO:0000313" key="2">
    <source>
        <dbReference type="Proteomes" id="UP000240283"/>
    </source>
</evidence>
<organism evidence="1 2">
    <name type="scientific">Vibrio phage Vp_R1</name>
    <dbReference type="NCBI Taxonomy" id="2059867"/>
    <lineage>
        <taxon>Viruses</taxon>
        <taxon>Duplodnaviria</taxon>
        <taxon>Heunggongvirae</taxon>
        <taxon>Uroviricota</taxon>
        <taxon>Caudoviricetes</taxon>
        <taxon>Grimontviridae</taxon>
        <taxon>Dalianvirus</taxon>
        <taxon>Dalianvirus R1</taxon>
    </lineage>
</organism>
<proteinExistence type="predicted"/>
<sequence>MLVYTVIPKKLDKVQYDTNGQFMIFVNPIFAVKYMDRYGLSAEDYEVMPINMDVLSIGDTYD</sequence>
<gene>
    <name evidence="1" type="ORF">VPR_002</name>
</gene>
<name>A0A2H5BQE6_9CAUD</name>
<keyword evidence="2" id="KW-1185">Reference proteome</keyword>
<dbReference type="EMBL" id="MG603697">
    <property type="protein sequence ID" value="AUG88366.1"/>
    <property type="molecule type" value="Genomic_DNA"/>
</dbReference>
<reference evidence="1 2" key="1">
    <citation type="submission" date="2017-12" db="EMBL/GenBank/DDBJ databases">
        <title>Genomic analysis of a novel phage Vp_R1 lytic to Vibrio parahaemolyticus.</title>
        <authorList>
            <person name="Ren H."/>
            <person name="Li Z."/>
        </authorList>
    </citation>
    <scope>NUCLEOTIDE SEQUENCE [LARGE SCALE GENOMIC DNA]</scope>
</reference>